<dbReference type="STRING" id="1432307.W9CHZ9"/>
<dbReference type="AlphaFoldDB" id="W9CHZ9"/>
<keyword evidence="3" id="KW-1185">Reference proteome</keyword>
<dbReference type="PANTHER" id="PTHR37015:SF2">
    <property type="entry name" value="REVERSE TRANSCRIPTASE DOMAIN-CONTAINING PROTEIN"/>
    <property type="match status" value="1"/>
</dbReference>
<reference evidence="2 3" key="1">
    <citation type="journal article" date="2014" name="Genome Announc.">
        <title>Draft genome sequence of Sclerotinia borealis, a psychrophilic plant pathogenic fungus.</title>
        <authorList>
            <person name="Mardanov A.V."/>
            <person name="Beletsky A.V."/>
            <person name="Kadnikov V.V."/>
            <person name="Ignatov A.N."/>
            <person name="Ravin N.V."/>
        </authorList>
    </citation>
    <scope>NUCLEOTIDE SEQUENCE [LARGE SCALE GENOMIC DNA]</scope>
    <source>
        <strain evidence="3">F-4157</strain>
    </source>
</reference>
<evidence type="ECO:0000313" key="2">
    <source>
        <dbReference type="EMBL" id="ESZ95613.1"/>
    </source>
</evidence>
<comment type="caution">
    <text evidence="2">The sequence shown here is derived from an EMBL/GenBank/DDBJ whole genome shotgun (WGS) entry which is preliminary data.</text>
</comment>
<protein>
    <recommendedName>
        <fullName evidence="4">Reverse transcriptase domain-containing protein</fullName>
    </recommendedName>
</protein>
<dbReference type="EMBL" id="AYSA01000177">
    <property type="protein sequence ID" value="ESZ95613.1"/>
    <property type="molecule type" value="Genomic_DNA"/>
</dbReference>
<organism evidence="2 3">
    <name type="scientific">Sclerotinia borealis (strain F-4128)</name>
    <dbReference type="NCBI Taxonomy" id="1432307"/>
    <lineage>
        <taxon>Eukaryota</taxon>
        <taxon>Fungi</taxon>
        <taxon>Dikarya</taxon>
        <taxon>Ascomycota</taxon>
        <taxon>Pezizomycotina</taxon>
        <taxon>Leotiomycetes</taxon>
        <taxon>Helotiales</taxon>
        <taxon>Sclerotiniaceae</taxon>
        <taxon>Sclerotinia</taxon>
    </lineage>
</organism>
<evidence type="ECO:0008006" key="4">
    <source>
        <dbReference type="Google" id="ProtNLM"/>
    </source>
</evidence>
<dbReference type="HOGENOM" id="CLU_008952_0_0_1"/>
<proteinExistence type="predicted"/>
<dbReference type="PANTHER" id="PTHR37015">
    <property type="entry name" value="REVERSE TRANSCRIPTASE DOMAIN-CONTAINING PROTEIN"/>
    <property type="match status" value="1"/>
</dbReference>
<dbReference type="OrthoDB" id="74545at2759"/>
<evidence type="ECO:0000313" key="3">
    <source>
        <dbReference type="Proteomes" id="UP000019487"/>
    </source>
</evidence>
<evidence type="ECO:0000256" key="1">
    <source>
        <dbReference type="SAM" id="MobiDB-lite"/>
    </source>
</evidence>
<dbReference type="Proteomes" id="UP000019487">
    <property type="component" value="Unassembled WGS sequence"/>
</dbReference>
<gene>
    <name evidence="2" type="ORF">SBOR_4009</name>
</gene>
<feature type="region of interest" description="Disordered" evidence="1">
    <location>
        <begin position="311"/>
        <end position="332"/>
    </location>
</feature>
<feature type="compositionally biased region" description="Polar residues" evidence="1">
    <location>
        <begin position="322"/>
        <end position="332"/>
    </location>
</feature>
<name>W9CHZ9_SCLBF</name>
<accession>W9CHZ9</accession>
<sequence>MGKLENHHSFSLCNIRKFLDQAQHDPSVSEALLKDWQKKLEKELDIHSLKYEYASLYGRLVNEWLSASEDSIAFDDSSFETIGRKEMHEQREKWEDYVFKPLITDSSAIDSYLTTLFTSTADIKKAWCELRRRTVIFEKGMENQAHFDANSLKWVIDGLLRSDLLTDEKRAILKDFQNNKVVLAEVADVLNMRMSSLDKWEWGSEGTPVEQRRHINGRYRFYHDEDLLQTILLRYIGVKWSVFFKRELTSFKESSNVWATSSPQVPKADKHKREYFFGRGHDSDATVESYREDHFKSDIFLEQLQDSLKEQRGGYSDDGATENATDTRSSPQQITQSVLHTLATEIIIQTRLNNSLTVVRSDFSWFGPSLPHSSIFSVLYHFGVSSKWTSFFRRALEAPIGFPSDGPSATVRIRKRGTPISGPLSDMLGETVLFCLDFAVNRRTNGARLYRLHDDTWFWGSSSVCESGWAVMQEFASLMGLSFNPDKTGSCTITRHPTNITPPPLSPPQGPVSWNFLHLDPLTGRFLIDQKLVDNHIKELNLQLKACKSIFDWIQAWNIYGCRFFSTNFGQPAQCFGLAHVNDILATFSRIQTQLFSETGGSVTSTLKSMLHTRFDVKNVPEGHLYFPMFMGGLDLKSPFVPLYLIRDDIKKNLDDVMDAFFVRERNNYEKAKKQYETGTVTRRQHGPHPNMREYERVGFPSFEEYTKYRERKSHALLCAYRCLIEEPVECGFDIKIRRVVRGPKGSEQKELTTYQIWIVELYGSDMKERFGGLNVVEKGLLPTGMVGMFRESRFKWQG</sequence>